<keyword evidence="7" id="KW-1185">Reference proteome</keyword>
<dbReference type="PANTHER" id="PTHR33705">
    <property type="entry name" value="PHOSPHOCARRIER PROTEIN HPR"/>
    <property type="match status" value="1"/>
</dbReference>
<dbReference type="RefSeq" id="WP_259095102.1">
    <property type="nucleotide sequence ID" value="NZ_BAAAZC010000055.1"/>
</dbReference>
<keyword evidence="3" id="KW-0963">Cytoplasm</keyword>
<dbReference type="PROSITE" id="PS00369">
    <property type="entry name" value="PTS_HPR_HIS"/>
    <property type="match status" value="1"/>
</dbReference>
<accession>A0ABP7RBE7</accession>
<dbReference type="CDD" id="cd00367">
    <property type="entry name" value="PTS-HPr_like"/>
    <property type="match status" value="1"/>
</dbReference>
<reference evidence="7" key="1">
    <citation type="journal article" date="2019" name="Int. J. Syst. Evol. Microbiol.">
        <title>The Global Catalogue of Microorganisms (GCM) 10K type strain sequencing project: providing services to taxonomists for standard genome sequencing and annotation.</title>
        <authorList>
            <consortium name="The Broad Institute Genomics Platform"/>
            <consortium name="The Broad Institute Genome Sequencing Center for Infectious Disease"/>
            <person name="Wu L."/>
            <person name="Ma J."/>
        </authorList>
    </citation>
    <scope>NUCLEOTIDE SEQUENCE [LARGE SCALE GENOMIC DNA]</scope>
    <source>
        <strain evidence="7">JCM 16601</strain>
    </source>
</reference>
<dbReference type="EMBL" id="BAAAZC010000055">
    <property type="protein sequence ID" value="GAA3995303.1"/>
    <property type="molecule type" value="Genomic_DNA"/>
</dbReference>
<comment type="caution">
    <text evidence="6">The sequence shown here is derived from an EMBL/GenBank/DDBJ whole genome shotgun (WGS) entry which is preliminary data.</text>
</comment>
<protein>
    <submittedName>
        <fullName evidence="6">HPr family phosphocarrier protein</fullName>
    </submittedName>
</protein>
<dbReference type="Pfam" id="PF00381">
    <property type="entry name" value="PTS-HPr"/>
    <property type="match status" value="1"/>
</dbReference>
<evidence type="ECO:0000256" key="3">
    <source>
        <dbReference type="ARBA" id="ARBA00022490"/>
    </source>
</evidence>
<organism evidence="6 7">
    <name type="scientific">Mucilaginibacter dorajii</name>
    <dbReference type="NCBI Taxonomy" id="692994"/>
    <lineage>
        <taxon>Bacteria</taxon>
        <taxon>Pseudomonadati</taxon>
        <taxon>Bacteroidota</taxon>
        <taxon>Sphingobacteriia</taxon>
        <taxon>Sphingobacteriales</taxon>
        <taxon>Sphingobacteriaceae</taxon>
        <taxon>Mucilaginibacter</taxon>
    </lineage>
</organism>
<dbReference type="InterPro" id="IPR002114">
    <property type="entry name" value="PTS_HPr_Ser_P_site"/>
</dbReference>
<dbReference type="PRINTS" id="PR00107">
    <property type="entry name" value="PHOSPHOCPHPR"/>
</dbReference>
<dbReference type="InterPro" id="IPR001020">
    <property type="entry name" value="PTS_HPr_His_P_site"/>
</dbReference>
<evidence type="ECO:0000259" key="5">
    <source>
        <dbReference type="PROSITE" id="PS51350"/>
    </source>
</evidence>
<evidence type="ECO:0000313" key="7">
    <source>
        <dbReference type="Proteomes" id="UP001500742"/>
    </source>
</evidence>
<dbReference type="SUPFAM" id="SSF55594">
    <property type="entry name" value="HPr-like"/>
    <property type="match status" value="1"/>
</dbReference>
<dbReference type="NCBIfam" id="TIGR01003">
    <property type="entry name" value="PTS_HPr_family"/>
    <property type="match status" value="1"/>
</dbReference>
<comment type="similarity">
    <text evidence="2">Belongs to the HPr family.</text>
</comment>
<dbReference type="InterPro" id="IPR035895">
    <property type="entry name" value="HPr-like_sf"/>
</dbReference>
<dbReference type="Proteomes" id="UP001500742">
    <property type="component" value="Unassembled WGS sequence"/>
</dbReference>
<evidence type="ECO:0000313" key="6">
    <source>
        <dbReference type="EMBL" id="GAA3995303.1"/>
    </source>
</evidence>
<name>A0ABP7RBE7_9SPHI</name>
<dbReference type="Gene3D" id="3.30.1340.10">
    <property type="entry name" value="HPr-like"/>
    <property type="match status" value="1"/>
</dbReference>
<comment type="subcellular location">
    <subcellularLocation>
        <location evidence="1">Cytoplasm</location>
    </subcellularLocation>
</comment>
<dbReference type="PROSITE" id="PS51350">
    <property type="entry name" value="PTS_HPR_DOM"/>
    <property type="match status" value="1"/>
</dbReference>
<feature type="domain" description="HPr" evidence="5">
    <location>
        <begin position="1"/>
        <end position="88"/>
    </location>
</feature>
<gene>
    <name evidence="6" type="ORF">GCM10022210_57260</name>
</gene>
<evidence type="ECO:0000256" key="2">
    <source>
        <dbReference type="ARBA" id="ARBA00010736"/>
    </source>
</evidence>
<sequence>MISKNYIITAADGIHARPATALVKLTKRFKATISMKKGERTVKINSLLNILSLAAKGGDTITIIVDGEDEVGALVAIDIFFHDELKHL</sequence>
<proteinExistence type="inferred from homology"/>
<keyword evidence="4" id="KW-0598">Phosphotransferase system</keyword>
<evidence type="ECO:0000256" key="1">
    <source>
        <dbReference type="ARBA" id="ARBA00004496"/>
    </source>
</evidence>
<dbReference type="PROSITE" id="PS00589">
    <property type="entry name" value="PTS_HPR_SER"/>
    <property type="match status" value="1"/>
</dbReference>
<evidence type="ECO:0000256" key="4">
    <source>
        <dbReference type="ARBA" id="ARBA00022683"/>
    </source>
</evidence>
<dbReference type="InterPro" id="IPR000032">
    <property type="entry name" value="HPr-like"/>
</dbReference>
<dbReference type="InterPro" id="IPR050399">
    <property type="entry name" value="HPr"/>
</dbReference>
<dbReference type="PANTHER" id="PTHR33705:SF2">
    <property type="entry name" value="PHOSPHOCARRIER PROTEIN NPR"/>
    <property type="match status" value="1"/>
</dbReference>